<gene>
    <name evidence="2" type="ORF">K435DRAFT_697104</name>
</gene>
<dbReference type="EMBL" id="ML179977">
    <property type="protein sequence ID" value="THU79779.1"/>
    <property type="molecule type" value="Genomic_DNA"/>
</dbReference>
<dbReference type="OrthoDB" id="1470350at2759"/>
<evidence type="ECO:0000313" key="3">
    <source>
        <dbReference type="Proteomes" id="UP000297245"/>
    </source>
</evidence>
<dbReference type="Gene3D" id="1.10.630.10">
    <property type="entry name" value="Cytochrome P450"/>
    <property type="match status" value="1"/>
</dbReference>
<dbReference type="GO" id="GO:0005506">
    <property type="term" value="F:iron ion binding"/>
    <property type="evidence" value="ECO:0007669"/>
    <property type="project" value="InterPro"/>
</dbReference>
<feature type="region of interest" description="Disordered" evidence="1">
    <location>
        <begin position="90"/>
        <end position="115"/>
    </location>
</feature>
<dbReference type="InterPro" id="IPR036396">
    <property type="entry name" value="Cyt_P450_sf"/>
</dbReference>
<dbReference type="GO" id="GO:0016705">
    <property type="term" value="F:oxidoreductase activity, acting on paired donors, with incorporation or reduction of molecular oxygen"/>
    <property type="evidence" value="ECO:0007669"/>
    <property type="project" value="InterPro"/>
</dbReference>
<protein>
    <recommendedName>
        <fullName evidence="4">Cytochrome P450</fullName>
    </recommendedName>
</protein>
<dbReference type="AlphaFoldDB" id="A0A4S8KV59"/>
<name>A0A4S8KV59_DENBC</name>
<reference evidence="2 3" key="1">
    <citation type="journal article" date="2019" name="Nat. Ecol. Evol.">
        <title>Megaphylogeny resolves global patterns of mushroom evolution.</title>
        <authorList>
            <person name="Varga T."/>
            <person name="Krizsan K."/>
            <person name="Foldi C."/>
            <person name="Dima B."/>
            <person name="Sanchez-Garcia M."/>
            <person name="Sanchez-Ramirez S."/>
            <person name="Szollosi G.J."/>
            <person name="Szarkandi J.G."/>
            <person name="Papp V."/>
            <person name="Albert L."/>
            <person name="Andreopoulos W."/>
            <person name="Angelini C."/>
            <person name="Antonin V."/>
            <person name="Barry K.W."/>
            <person name="Bougher N.L."/>
            <person name="Buchanan P."/>
            <person name="Buyck B."/>
            <person name="Bense V."/>
            <person name="Catcheside P."/>
            <person name="Chovatia M."/>
            <person name="Cooper J."/>
            <person name="Damon W."/>
            <person name="Desjardin D."/>
            <person name="Finy P."/>
            <person name="Geml J."/>
            <person name="Haridas S."/>
            <person name="Hughes K."/>
            <person name="Justo A."/>
            <person name="Karasinski D."/>
            <person name="Kautmanova I."/>
            <person name="Kiss B."/>
            <person name="Kocsube S."/>
            <person name="Kotiranta H."/>
            <person name="LaButti K.M."/>
            <person name="Lechner B.E."/>
            <person name="Liimatainen K."/>
            <person name="Lipzen A."/>
            <person name="Lukacs Z."/>
            <person name="Mihaltcheva S."/>
            <person name="Morgado L.N."/>
            <person name="Niskanen T."/>
            <person name="Noordeloos M.E."/>
            <person name="Ohm R.A."/>
            <person name="Ortiz-Santana B."/>
            <person name="Ovrebo C."/>
            <person name="Racz N."/>
            <person name="Riley R."/>
            <person name="Savchenko A."/>
            <person name="Shiryaev A."/>
            <person name="Soop K."/>
            <person name="Spirin V."/>
            <person name="Szebenyi C."/>
            <person name="Tomsovsky M."/>
            <person name="Tulloss R.E."/>
            <person name="Uehling J."/>
            <person name="Grigoriev I.V."/>
            <person name="Vagvolgyi C."/>
            <person name="Papp T."/>
            <person name="Martin F.M."/>
            <person name="Miettinen O."/>
            <person name="Hibbett D.S."/>
            <person name="Nagy L.G."/>
        </authorList>
    </citation>
    <scope>NUCLEOTIDE SEQUENCE [LARGE SCALE GENOMIC DNA]</scope>
    <source>
        <strain evidence="2 3">CBS 962.96</strain>
    </source>
</reference>
<dbReference type="GO" id="GO:0020037">
    <property type="term" value="F:heme binding"/>
    <property type="evidence" value="ECO:0007669"/>
    <property type="project" value="InterPro"/>
</dbReference>
<dbReference type="SUPFAM" id="SSF48264">
    <property type="entry name" value="Cytochrome P450"/>
    <property type="match status" value="1"/>
</dbReference>
<feature type="compositionally biased region" description="Polar residues" evidence="1">
    <location>
        <begin position="106"/>
        <end position="115"/>
    </location>
</feature>
<dbReference type="GO" id="GO:0004497">
    <property type="term" value="F:monooxygenase activity"/>
    <property type="evidence" value="ECO:0007669"/>
    <property type="project" value="InterPro"/>
</dbReference>
<feature type="non-terminal residue" evidence="2">
    <location>
        <position position="1"/>
    </location>
</feature>
<sequence length="115" mass="13424">LNFWGSNIISTEGNEWKMHRRVASTAFNEANNALVWSETTRISSQWMNNLKKEAEVDLLEDLRLVSICKNNIYQHLNECQPFLDYHASHPRSRVRKTSNLGRRLKQTTGRRPNAI</sequence>
<evidence type="ECO:0008006" key="4">
    <source>
        <dbReference type="Google" id="ProtNLM"/>
    </source>
</evidence>
<evidence type="ECO:0000313" key="2">
    <source>
        <dbReference type="EMBL" id="THU79779.1"/>
    </source>
</evidence>
<proteinExistence type="predicted"/>
<accession>A0A4S8KV59</accession>
<keyword evidence="3" id="KW-1185">Reference proteome</keyword>
<organism evidence="2 3">
    <name type="scientific">Dendrothele bispora (strain CBS 962.96)</name>
    <dbReference type="NCBI Taxonomy" id="1314807"/>
    <lineage>
        <taxon>Eukaryota</taxon>
        <taxon>Fungi</taxon>
        <taxon>Dikarya</taxon>
        <taxon>Basidiomycota</taxon>
        <taxon>Agaricomycotina</taxon>
        <taxon>Agaricomycetes</taxon>
        <taxon>Agaricomycetidae</taxon>
        <taxon>Agaricales</taxon>
        <taxon>Agaricales incertae sedis</taxon>
        <taxon>Dendrothele</taxon>
    </lineage>
</organism>
<dbReference type="Proteomes" id="UP000297245">
    <property type="component" value="Unassembled WGS sequence"/>
</dbReference>
<evidence type="ECO:0000256" key="1">
    <source>
        <dbReference type="SAM" id="MobiDB-lite"/>
    </source>
</evidence>